<evidence type="ECO:0000313" key="4">
    <source>
        <dbReference type="EMBL" id="VEU24371.1"/>
    </source>
</evidence>
<dbReference type="GO" id="GO:0006360">
    <property type="term" value="P:transcription by RNA polymerase I"/>
    <property type="evidence" value="ECO:0007669"/>
    <property type="project" value="TreeGrafter"/>
</dbReference>
<gene>
    <name evidence="4" type="ORF">BRENAR_LOCUS5099</name>
</gene>
<dbReference type="PANTHER" id="PTHR22691">
    <property type="entry name" value="YEAST SPT2-RELATED"/>
    <property type="match status" value="1"/>
</dbReference>
<feature type="compositionally biased region" description="Basic residues" evidence="3">
    <location>
        <begin position="250"/>
        <end position="263"/>
    </location>
</feature>
<dbReference type="FunCoup" id="A0A448YTY2">
    <property type="interactions" value="421"/>
</dbReference>
<accession>A0A448YTY2</accession>
<dbReference type="Pfam" id="PF08243">
    <property type="entry name" value="SPT2"/>
    <property type="match status" value="1"/>
</dbReference>
<feature type="compositionally biased region" description="Basic and acidic residues" evidence="3">
    <location>
        <begin position="117"/>
        <end position="127"/>
    </location>
</feature>
<dbReference type="GO" id="GO:0003677">
    <property type="term" value="F:DNA binding"/>
    <property type="evidence" value="ECO:0007669"/>
    <property type="project" value="TreeGrafter"/>
</dbReference>
<keyword evidence="2" id="KW-0175">Coiled coil</keyword>
<dbReference type="SMART" id="SM00784">
    <property type="entry name" value="SPT2"/>
    <property type="match status" value="1"/>
</dbReference>
<evidence type="ECO:0000313" key="5">
    <source>
        <dbReference type="Proteomes" id="UP000290900"/>
    </source>
</evidence>
<feature type="compositionally biased region" description="Basic residues" evidence="3">
    <location>
        <begin position="102"/>
        <end position="116"/>
    </location>
</feature>
<dbReference type="InParanoid" id="A0A448YTY2"/>
<dbReference type="STRING" id="13370.A0A448YTY2"/>
<dbReference type="PANTHER" id="PTHR22691:SF8">
    <property type="entry name" value="PROTEIN SPT2 HOMOLOG"/>
    <property type="match status" value="1"/>
</dbReference>
<feature type="region of interest" description="Disordered" evidence="3">
    <location>
        <begin position="97"/>
        <end position="154"/>
    </location>
</feature>
<dbReference type="EMBL" id="CAACVR010000076">
    <property type="protein sequence ID" value="VEU24371.1"/>
    <property type="molecule type" value="Genomic_DNA"/>
</dbReference>
<feature type="region of interest" description="Disordered" evidence="3">
    <location>
        <begin position="183"/>
        <end position="310"/>
    </location>
</feature>
<proteinExistence type="inferred from homology"/>
<evidence type="ECO:0000256" key="3">
    <source>
        <dbReference type="SAM" id="MobiDB-lite"/>
    </source>
</evidence>
<sequence length="393" mass="44522">MSFSSLLAQITKDKNLGDKLKEGQQQRVEPVDTQVSRKFKRLQDASTSVPQSKLPTAGSIQNGIHHERHLVSTSQADIDPAVRRLKEARRRERERIQELKNAKKGRKLSKPRVRTARKVETSHDVGRRSSPGLQRQFHSKSPLQPRSPPVKVTAAGPRMSFKELMKKAEGVNKFDLAFNPIKSAHALGPPKSKGLMKSRSMHPSIPHAKESRGGSRGTVIRTTVSPPAGPSKELAAKAAHRKALMERNKSGLRRPHQAGKKKKNDYGIDVDEDDDDDEEGYDYGSANDDYDDGDGFVVADDESKFEAGERRRTEIEKRGYDRDEIWSIFSRGKKRDQYRDELDDDDMEATGAEVLQEEEMALRQAKLDDLREAKLLERRKIEKLKKKKRMKSV</sequence>
<dbReference type="InterPro" id="IPR013256">
    <property type="entry name" value="Chromatin_SPT2"/>
</dbReference>
<keyword evidence="5" id="KW-1185">Reference proteome</keyword>
<name>A0A448YTY2_BRENA</name>
<feature type="compositionally biased region" description="Basic and acidic residues" evidence="3">
    <location>
        <begin position="14"/>
        <end position="24"/>
    </location>
</feature>
<dbReference type="GO" id="GO:0005730">
    <property type="term" value="C:nucleolus"/>
    <property type="evidence" value="ECO:0007669"/>
    <property type="project" value="TreeGrafter"/>
</dbReference>
<reference evidence="4 5" key="1">
    <citation type="submission" date="2018-12" db="EMBL/GenBank/DDBJ databases">
        <authorList>
            <person name="Tiukova I."/>
            <person name="Dainat J."/>
        </authorList>
    </citation>
    <scope>NUCLEOTIDE SEQUENCE [LARGE SCALE GENOMIC DNA]</scope>
</reference>
<feature type="compositionally biased region" description="Basic and acidic residues" evidence="3">
    <location>
        <begin position="301"/>
        <end position="310"/>
    </location>
</feature>
<evidence type="ECO:0000256" key="1">
    <source>
        <dbReference type="ARBA" id="ARBA00006461"/>
    </source>
</evidence>
<organism evidence="4 5">
    <name type="scientific">Brettanomyces naardenensis</name>
    <name type="common">Yeast</name>
    <dbReference type="NCBI Taxonomy" id="13370"/>
    <lineage>
        <taxon>Eukaryota</taxon>
        <taxon>Fungi</taxon>
        <taxon>Dikarya</taxon>
        <taxon>Ascomycota</taxon>
        <taxon>Saccharomycotina</taxon>
        <taxon>Pichiomycetes</taxon>
        <taxon>Pichiales</taxon>
        <taxon>Pichiaceae</taxon>
        <taxon>Brettanomyces</taxon>
    </lineage>
</organism>
<evidence type="ECO:0000256" key="2">
    <source>
        <dbReference type="ARBA" id="ARBA00023054"/>
    </source>
</evidence>
<protein>
    <submittedName>
        <fullName evidence="4">DEKNAAC105635</fullName>
    </submittedName>
</protein>
<dbReference type="Proteomes" id="UP000290900">
    <property type="component" value="Unassembled WGS sequence"/>
</dbReference>
<dbReference type="OrthoDB" id="2401875at2759"/>
<comment type="similarity">
    <text evidence="1">Belongs to the SPT2 family.</text>
</comment>
<feature type="compositionally biased region" description="Acidic residues" evidence="3">
    <location>
        <begin position="268"/>
        <end position="281"/>
    </location>
</feature>
<dbReference type="GO" id="GO:0006334">
    <property type="term" value="P:nucleosome assembly"/>
    <property type="evidence" value="ECO:0007669"/>
    <property type="project" value="TreeGrafter"/>
</dbReference>
<feature type="region of interest" description="Disordered" evidence="3">
    <location>
        <begin position="14"/>
        <end position="33"/>
    </location>
</feature>
<dbReference type="AlphaFoldDB" id="A0A448YTY2"/>
<dbReference type="GO" id="GO:0042393">
    <property type="term" value="F:histone binding"/>
    <property type="evidence" value="ECO:0007669"/>
    <property type="project" value="TreeGrafter"/>
</dbReference>